<name>A1VS47_POLNA</name>
<feature type="transmembrane region" description="Helical" evidence="1">
    <location>
        <begin position="69"/>
        <end position="88"/>
    </location>
</feature>
<evidence type="ECO:0000313" key="3">
    <source>
        <dbReference type="Proteomes" id="UP000000644"/>
    </source>
</evidence>
<evidence type="ECO:0008006" key="4">
    <source>
        <dbReference type="Google" id="ProtNLM"/>
    </source>
</evidence>
<dbReference type="OrthoDB" id="8967919at2"/>
<dbReference type="RefSeq" id="WP_011802546.1">
    <property type="nucleotide sequence ID" value="NC_008781.1"/>
</dbReference>
<gene>
    <name evidence="2" type="ordered locus">Pnap_3177</name>
</gene>
<dbReference type="EMBL" id="CP000529">
    <property type="protein sequence ID" value="ABM38475.1"/>
    <property type="molecule type" value="Genomic_DNA"/>
</dbReference>
<keyword evidence="1" id="KW-1133">Transmembrane helix</keyword>
<evidence type="ECO:0000313" key="2">
    <source>
        <dbReference type="EMBL" id="ABM38475.1"/>
    </source>
</evidence>
<feature type="transmembrane region" description="Helical" evidence="1">
    <location>
        <begin position="44"/>
        <end position="62"/>
    </location>
</feature>
<organism evidence="2 3">
    <name type="scientific">Polaromonas naphthalenivorans (strain CJ2)</name>
    <dbReference type="NCBI Taxonomy" id="365044"/>
    <lineage>
        <taxon>Bacteria</taxon>
        <taxon>Pseudomonadati</taxon>
        <taxon>Pseudomonadota</taxon>
        <taxon>Betaproteobacteria</taxon>
        <taxon>Burkholderiales</taxon>
        <taxon>Comamonadaceae</taxon>
        <taxon>Polaromonas</taxon>
    </lineage>
</organism>
<sequence length="121" mass="13351">MKHQIAWMLLGLQLLALLVGTQMPGAWRSDTVQTLHAPSWVSSFSHFALFTGMAMVLAVRPFSWPIARIVLSAFVLALLTEGLQFLAIDRHPRLLDVAIDMAGTIFALALVKGRSLCTVHR</sequence>
<protein>
    <recommendedName>
        <fullName evidence="4">VanZ family protein</fullName>
    </recommendedName>
</protein>
<reference evidence="3" key="1">
    <citation type="journal article" date="2009" name="Environ. Microbiol.">
        <title>The genome of Polaromonas naphthalenivorans strain CJ2, isolated from coal tar-contaminated sediment, reveals physiological and metabolic versatility and evolution through extensive horizontal gene transfer.</title>
        <authorList>
            <person name="Yagi J.M."/>
            <person name="Sims D."/>
            <person name="Brettin T."/>
            <person name="Bruce D."/>
            <person name="Madsen E.L."/>
        </authorList>
    </citation>
    <scope>NUCLEOTIDE SEQUENCE [LARGE SCALE GENOMIC DNA]</scope>
    <source>
        <strain evidence="3">CJ2</strain>
    </source>
</reference>
<dbReference type="AlphaFoldDB" id="A1VS47"/>
<dbReference type="Proteomes" id="UP000000644">
    <property type="component" value="Chromosome"/>
</dbReference>
<accession>A1VS47</accession>
<proteinExistence type="predicted"/>
<keyword evidence="1" id="KW-0472">Membrane</keyword>
<dbReference type="STRING" id="365044.Pnap_3177"/>
<dbReference type="KEGG" id="pna:Pnap_3177"/>
<feature type="transmembrane region" description="Helical" evidence="1">
    <location>
        <begin position="94"/>
        <end position="111"/>
    </location>
</feature>
<evidence type="ECO:0000256" key="1">
    <source>
        <dbReference type="SAM" id="Phobius"/>
    </source>
</evidence>
<keyword evidence="3" id="KW-1185">Reference proteome</keyword>
<dbReference type="HOGENOM" id="CLU_2035860_0_0_4"/>
<keyword evidence="1" id="KW-0812">Transmembrane</keyword>